<sequence>MTNFYDTLVIGGVFTSFLTSILLFTKGRYQLHANRLLGVVIFAWGWYGLLYFLITTGWIKAIPEIYRIGSPLYYLIPPCSYLYMRSILLNQTQFKKYDWLHFLPALINLIDLLPFYFLDSGAKREVVNAIINNFSLSYQKGSGFIPAFWHFQLRWMLGVAYLVVQWRLLLRVKREEVLYQFKTVIRWLVTFVSFNTVIYVGLGIMSVIAWINLGEPVNILLSGRSIPTLLQIVGFMCMSVYLFFKPEVLYGLSEESSVPLVKSEEMTEANKPRFIVSEKTFAPELIESYLNQIEDYIQTEKPFKRHGFTVSELANELNMPLHHLSYVLNSHLKQRFTDFINGYRVSYVIDRIDSNQWRSFTLEALAKEAGFSSRSTFFSAFKKVTGVSPSAYIQSKK</sequence>
<organism evidence="6 7">
    <name type="scientific">Pseudopedobacter beijingensis</name>
    <dbReference type="NCBI Taxonomy" id="1207056"/>
    <lineage>
        <taxon>Bacteria</taxon>
        <taxon>Pseudomonadati</taxon>
        <taxon>Bacteroidota</taxon>
        <taxon>Sphingobacteriia</taxon>
        <taxon>Sphingobacteriales</taxon>
        <taxon>Sphingobacteriaceae</taxon>
        <taxon>Pseudopedobacter</taxon>
    </lineage>
</organism>
<dbReference type="PANTHER" id="PTHR43280:SF29">
    <property type="entry name" value="ARAC-FAMILY TRANSCRIPTIONAL REGULATOR"/>
    <property type="match status" value="1"/>
</dbReference>
<feature type="transmembrane region" description="Helical" evidence="4">
    <location>
        <begin position="36"/>
        <end position="59"/>
    </location>
</feature>
<dbReference type="EMBL" id="JBHUDG010000048">
    <property type="protein sequence ID" value="MFD1631487.1"/>
    <property type="molecule type" value="Genomic_DNA"/>
</dbReference>
<accession>A0ABW4IHM9</accession>
<feature type="transmembrane region" description="Helical" evidence="4">
    <location>
        <begin position="100"/>
        <end position="118"/>
    </location>
</feature>
<dbReference type="Gene3D" id="1.10.10.60">
    <property type="entry name" value="Homeodomain-like"/>
    <property type="match status" value="2"/>
</dbReference>
<comment type="caution">
    <text evidence="6">The sequence shown here is derived from an EMBL/GenBank/DDBJ whole genome shotgun (WGS) entry which is preliminary data.</text>
</comment>
<evidence type="ECO:0000256" key="2">
    <source>
        <dbReference type="ARBA" id="ARBA00023125"/>
    </source>
</evidence>
<dbReference type="PANTHER" id="PTHR43280">
    <property type="entry name" value="ARAC-FAMILY TRANSCRIPTIONAL REGULATOR"/>
    <property type="match status" value="1"/>
</dbReference>
<keyword evidence="4" id="KW-0812">Transmembrane</keyword>
<dbReference type="Pfam" id="PF12833">
    <property type="entry name" value="HTH_18"/>
    <property type="match status" value="1"/>
</dbReference>
<feature type="transmembrane region" description="Helical" evidence="4">
    <location>
        <begin position="144"/>
        <end position="164"/>
    </location>
</feature>
<dbReference type="SUPFAM" id="SSF46689">
    <property type="entry name" value="Homeodomain-like"/>
    <property type="match status" value="1"/>
</dbReference>
<reference evidence="7" key="1">
    <citation type="journal article" date="2019" name="Int. J. Syst. Evol. Microbiol.">
        <title>The Global Catalogue of Microorganisms (GCM) 10K type strain sequencing project: providing services to taxonomists for standard genome sequencing and annotation.</title>
        <authorList>
            <consortium name="The Broad Institute Genomics Platform"/>
            <consortium name="The Broad Institute Genome Sequencing Center for Infectious Disease"/>
            <person name="Wu L."/>
            <person name="Ma J."/>
        </authorList>
    </citation>
    <scope>NUCLEOTIDE SEQUENCE [LARGE SCALE GENOMIC DNA]</scope>
    <source>
        <strain evidence="7">CCUG 53762</strain>
    </source>
</reference>
<evidence type="ECO:0000313" key="6">
    <source>
        <dbReference type="EMBL" id="MFD1631487.1"/>
    </source>
</evidence>
<evidence type="ECO:0000259" key="5">
    <source>
        <dbReference type="PROSITE" id="PS01124"/>
    </source>
</evidence>
<keyword evidence="4" id="KW-1133">Transmembrane helix</keyword>
<proteinExistence type="predicted"/>
<dbReference type="InterPro" id="IPR009057">
    <property type="entry name" value="Homeodomain-like_sf"/>
</dbReference>
<feature type="domain" description="HTH araC/xylS-type" evidence="5">
    <location>
        <begin position="291"/>
        <end position="395"/>
    </location>
</feature>
<evidence type="ECO:0000256" key="3">
    <source>
        <dbReference type="ARBA" id="ARBA00023163"/>
    </source>
</evidence>
<dbReference type="SMART" id="SM00342">
    <property type="entry name" value="HTH_ARAC"/>
    <property type="match status" value="1"/>
</dbReference>
<dbReference type="InterPro" id="IPR018060">
    <property type="entry name" value="HTH_AraC"/>
</dbReference>
<keyword evidence="3" id="KW-0804">Transcription</keyword>
<evidence type="ECO:0000256" key="4">
    <source>
        <dbReference type="SAM" id="Phobius"/>
    </source>
</evidence>
<gene>
    <name evidence="6" type="ORF">ACFSAH_16555</name>
</gene>
<keyword evidence="7" id="KW-1185">Reference proteome</keyword>
<keyword evidence="2" id="KW-0238">DNA-binding</keyword>
<feature type="transmembrane region" description="Helical" evidence="4">
    <location>
        <begin position="185"/>
        <end position="213"/>
    </location>
</feature>
<keyword evidence="4" id="KW-0472">Membrane</keyword>
<feature type="transmembrane region" description="Helical" evidence="4">
    <location>
        <begin position="225"/>
        <end position="244"/>
    </location>
</feature>
<dbReference type="Proteomes" id="UP001597118">
    <property type="component" value="Unassembled WGS sequence"/>
</dbReference>
<evidence type="ECO:0000313" key="7">
    <source>
        <dbReference type="Proteomes" id="UP001597118"/>
    </source>
</evidence>
<name>A0ABW4IHM9_9SPHI</name>
<dbReference type="PROSITE" id="PS01124">
    <property type="entry name" value="HTH_ARAC_FAMILY_2"/>
    <property type="match status" value="1"/>
</dbReference>
<protein>
    <submittedName>
        <fullName evidence="6">Helix-turn-helix domain-containing protein</fullName>
    </submittedName>
</protein>
<dbReference type="RefSeq" id="WP_379663855.1">
    <property type="nucleotide sequence ID" value="NZ_JBHUDG010000048.1"/>
</dbReference>
<feature type="transmembrane region" description="Helical" evidence="4">
    <location>
        <begin position="71"/>
        <end position="88"/>
    </location>
</feature>
<keyword evidence="1" id="KW-0805">Transcription regulation</keyword>
<feature type="transmembrane region" description="Helical" evidence="4">
    <location>
        <begin position="6"/>
        <end position="24"/>
    </location>
</feature>
<evidence type="ECO:0000256" key="1">
    <source>
        <dbReference type="ARBA" id="ARBA00023015"/>
    </source>
</evidence>